<evidence type="ECO:0000256" key="3">
    <source>
        <dbReference type="ARBA" id="ARBA00022692"/>
    </source>
</evidence>
<dbReference type="GO" id="GO:0016020">
    <property type="term" value="C:membrane"/>
    <property type="evidence" value="ECO:0007669"/>
    <property type="project" value="UniProtKB-SubCell"/>
</dbReference>
<name>A0A2Z4Y7G1_SUMC1</name>
<evidence type="ECO:0000256" key="4">
    <source>
        <dbReference type="ARBA" id="ARBA00022989"/>
    </source>
</evidence>
<dbReference type="PRINTS" id="PR00813">
    <property type="entry name" value="BCTERIALGSPG"/>
</dbReference>
<evidence type="ECO:0000256" key="5">
    <source>
        <dbReference type="ARBA" id="ARBA00023136"/>
    </source>
</evidence>
<gene>
    <name evidence="7" type="ORF">BRCON_1805</name>
</gene>
<evidence type="ECO:0008006" key="9">
    <source>
        <dbReference type="Google" id="ProtNLM"/>
    </source>
</evidence>
<evidence type="ECO:0000313" key="7">
    <source>
        <dbReference type="EMBL" id="AXA36582.1"/>
    </source>
</evidence>
<dbReference type="PANTHER" id="PTHR30093:SF44">
    <property type="entry name" value="TYPE II SECRETION SYSTEM CORE PROTEIN G"/>
    <property type="match status" value="1"/>
</dbReference>
<accession>A0A2Z4Y7G1</accession>
<reference evidence="7 8" key="1">
    <citation type="submission" date="2018-05" db="EMBL/GenBank/DDBJ databases">
        <title>A metagenomic window into the 2 km-deep terrestrial subsurface aquifer revealed taxonomically and functionally diverse microbial community comprising novel uncultured bacterial lineages.</title>
        <authorList>
            <person name="Kadnikov V.V."/>
            <person name="Mardanov A.V."/>
            <person name="Beletsky A.V."/>
            <person name="Banks D."/>
            <person name="Pimenov N.V."/>
            <person name="Frank Y.A."/>
            <person name="Karnachuk O.V."/>
            <person name="Ravin N.V."/>
        </authorList>
    </citation>
    <scope>NUCLEOTIDE SEQUENCE [LARGE SCALE GENOMIC DNA]</scope>
    <source>
        <strain evidence="7">BY</strain>
    </source>
</reference>
<feature type="transmembrane region" description="Helical" evidence="6">
    <location>
        <begin position="12"/>
        <end position="31"/>
    </location>
</feature>
<dbReference type="InterPro" id="IPR012902">
    <property type="entry name" value="N_methyl_site"/>
</dbReference>
<dbReference type="SUPFAM" id="SSF54523">
    <property type="entry name" value="Pili subunits"/>
    <property type="match status" value="1"/>
</dbReference>
<protein>
    <recommendedName>
        <fullName evidence="9">Type II secretion system protein</fullName>
    </recommendedName>
</protein>
<dbReference type="Pfam" id="PF07963">
    <property type="entry name" value="N_methyl"/>
    <property type="match status" value="1"/>
</dbReference>
<keyword evidence="5 6" id="KW-0472">Membrane</keyword>
<proteinExistence type="predicted"/>
<keyword evidence="2" id="KW-0488">Methylation</keyword>
<dbReference type="GO" id="GO:0015627">
    <property type="term" value="C:type II protein secretion system complex"/>
    <property type="evidence" value="ECO:0007669"/>
    <property type="project" value="InterPro"/>
</dbReference>
<dbReference type="Gene3D" id="3.30.700.10">
    <property type="entry name" value="Glycoprotein, Type 4 Pilin"/>
    <property type="match status" value="1"/>
</dbReference>
<dbReference type="InterPro" id="IPR000983">
    <property type="entry name" value="Bac_GSPG_pilin"/>
</dbReference>
<comment type="subcellular location">
    <subcellularLocation>
        <location evidence="1">Membrane</location>
        <topology evidence="1">Single-pass membrane protein</topology>
    </subcellularLocation>
</comment>
<keyword evidence="3 6" id="KW-0812">Transmembrane</keyword>
<keyword evidence="4 6" id="KW-1133">Transmembrane helix</keyword>
<organism evidence="7 8">
    <name type="scientific">Sumerlaea chitinivorans</name>
    <dbReference type="NCBI Taxonomy" id="2250252"/>
    <lineage>
        <taxon>Bacteria</taxon>
        <taxon>Candidatus Sumerlaeota</taxon>
        <taxon>Candidatus Sumerlaeia</taxon>
        <taxon>Candidatus Sumerlaeales</taxon>
        <taxon>Candidatus Sumerlaeaceae</taxon>
        <taxon>Candidatus Sumerlaea</taxon>
    </lineage>
</organism>
<dbReference type="EMBL" id="CP030759">
    <property type="protein sequence ID" value="AXA36582.1"/>
    <property type="molecule type" value="Genomic_DNA"/>
</dbReference>
<evidence type="ECO:0000313" key="8">
    <source>
        <dbReference type="Proteomes" id="UP000262583"/>
    </source>
</evidence>
<evidence type="ECO:0000256" key="6">
    <source>
        <dbReference type="SAM" id="Phobius"/>
    </source>
</evidence>
<dbReference type="NCBIfam" id="TIGR02532">
    <property type="entry name" value="IV_pilin_GFxxxE"/>
    <property type="match status" value="1"/>
</dbReference>
<dbReference type="Proteomes" id="UP000262583">
    <property type="component" value="Chromosome"/>
</dbReference>
<evidence type="ECO:0000256" key="2">
    <source>
        <dbReference type="ARBA" id="ARBA00022481"/>
    </source>
</evidence>
<dbReference type="PROSITE" id="PS00409">
    <property type="entry name" value="PROKAR_NTER_METHYL"/>
    <property type="match status" value="1"/>
</dbReference>
<dbReference type="InterPro" id="IPR045584">
    <property type="entry name" value="Pilin-like"/>
</dbReference>
<dbReference type="AlphaFoldDB" id="A0A2Z4Y7G1"/>
<dbReference type="GO" id="GO:0015628">
    <property type="term" value="P:protein secretion by the type II secretion system"/>
    <property type="evidence" value="ECO:0007669"/>
    <property type="project" value="InterPro"/>
</dbReference>
<dbReference type="PANTHER" id="PTHR30093">
    <property type="entry name" value="GENERAL SECRETION PATHWAY PROTEIN G"/>
    <property type="match status" value="1"/>
</dbReference>
<sequence>MKVTHVPSGLTLIELLIVVAIISVLATLAVVNYSESQVRSKVAATKNNMRVLVTALESYATDWQRYPSSHGVGDYYMEDQLVAPISVRLIPLTTPVAYITTIPQDPFPPHDGWGRIDRDIYDTFDYLDSAALPHRGSGLTSGAFYRIASPGPDLYQAFGGRTVASADYECNLMGVDYDPTNGTKSAGDIVHVGPMDTDHANPMDPTNPNRPGILRAPNYVEQFRAGP</sequence>
<evidence type="ECO:0000256" key="1">
    <source>
        <dbReference type="ARBA" id="ARBA00004167"/>
    </source>
</evidence>
<dbReference type="KEGG" id="schv:BRCON_1805"/>